<dbReference type="AlphaFoldDB" id="A0A4S4ERI9"/>
<dbReference type="InterPro" id="IPR036291">
    <property type="entry name" value="NAD(P)-bd_dom_sf"/>
</dbReference>
<dbReference type="PROSITE" id="PS00061">
    <property type="entry name" value="ADH_SHORT"/>
    <property type="match status" value="1"/>
</dbReference>
<dbReference type="Proteomes" id="UP000306102">
    <property type="component" value="Unassembled WGS sequence"/>
</dbReference>
<evidence type="ECO:0000256" key="2">
    <source>
        <dbReference type="ARBA" id="ARBA00023002"/>
    </source>
</evidence>
<dbReference type="CDD" id="cd05374">
    <property type="entry name" value="17beta-HSD-like_SDR_c"/>
    <property type="match status" value="1"/>
</dbReference>
<feature type="domain" description="Ketoreductase" evidence="4">
    <location>
        <begin position="251"/>
        <end position="432"/>
    </location>
</feature>
<dbReference type="PANTHER" id="PTHR44169:SF5">
    <property type="entry name" value="ENOYL-(ACYL CARRIER) REDUCTASE"/>
    <property type="match status" value="1"/>
</dbReference>
<dbReference type="PRINTS" id="PR00080">
    <property type="entry name" value="SDRFAMILY"/>
</dbReference>
<name>A0A4S4ERI9_CAMSN</name>
<dbReference type="FunFam" id="3.40.50.720:FF:000261">
    <property type="entry name" value="NADPH-dependent 1-acyldihydroxyacetone phosphate reductase"/>
    <property type="match status" value="1"/>
</dbReference>
<dbReference type="PRINTS" id="PR00081">
    <property type="entry name" value="GDHRDH"/>
</dbReference>
<sequence length="525" mass="57099">MAMMIQQNLPFLLQPISPSTSSSPRLFPSKPLSLPSHPITTVRSPKSKNQIRSTRAASTSGFGDNITDVLGEVTIFTATGEPVMFRDLWDQKEGMAVVALLRHFGCVCCWELASALKESKPRFDSADVKLIAVGVGTPNKARILAERLPFPSDCLYADPDRKAYDVLGLYYGIGRTFFNPASAKVFSRFENIKKALKNYTIEATPDDRSSVLQQGGMLVFKGKQLLYARKDEGTGDHAPLDDIFNICRKASVVLITGCGKGGIGYEYCKAFAEQNCHVFASDIPHRLNDMTDLSSQNIDTLELDVTSDQSVASATQKIISKCGRIDVLINNAGIGSTGPLAELSLDEVKKAYEINTLGGLRLVQQVVPHMASQRSGMIVNVGSVVGNVSTPWAGSYCASKAAVHSMTNTLRLELKPFGINVALVVPGAVKSSLGSHNMEKLANCDWKLYGEYKEAIAERAGASQGGKATDATIFARHVAKKVLSPRPPKQIVFGHMTGLFAVLSWSPLWVRDQFFTNRFGLNKKV</sequence>
<comment type="caution">
    <text evidence="5">The sequence shown here is derived from an EMBL/GenBank/DDBJ whole genome shotgun (WGS) entry which is preliminary data.</text>
</comment>
<dbReference type="SUPFAM" id="SSF51735">
    <property type="entry name" value="NAD(P)-binding Rossmann-fold domains"/>
    <property type="match status" value="1"/>
</dbReference>
<organism evidence="5 6">
    <name type="scientific">Camellia sinensis var. sinensis</name>
    <name type="common">China tea</name>
    <dbReference type="NCBI Taxonomy" id="542762"/>
    <lineage>
        <taxon>Eukaryota</taxon>
        <taxon>Viridiplantae</taxon>
        <taxon>Streptophyta</taxon>
        <taxon>Embryophyta</taxon>
        <taxon>Tracheophyta</taxon>
        <taxon>Spermatophyta</taxon>
        <taxon>Magnoliopsida</taxon>
        <taxon>eudicotyledons</taxon>
        <taxon>Gunneridae</taxon>
        <taxon>Pentapetalae</taxon>
        <taxon>asterids</taxon>
        <taxon>Ericales</taxon>
        <taxon>Theaceae</taxon>
        <taxon>Camellia</taxon>
    </lineage>
</organism>
<evidence type="ECO:0000313" key="5">
    <source>
        <dbReference type="EMBL" id="THG18796.1"/>
    </source>
</evidence>
<protein>
    <recommendedName>
        <fullName evidence="4">Ketoreductase domain-containing protein</fullName>
    </recommendedName>
</protein>
<dbReference type="InterPro" id="IPR002347">
    <property type="entry name" value="SDR_fam"/>
</dbReference>
<evidence type="ECO:0000256" key="3">
    <source>
        <dbReference type="SAM" id="MobiDB-lite"/>
    </source>
</evidence>
<dbReference type="InterPro" id="IPR036249">
    <property type="entry name" value="Thioredoxin-like_sf"/>
</dbReference>
<gene>
    <name evidence="5" type="ORF">TEA_012696</name>
</gene>
<evidence type="ECO:0000259" key="4">
    <source>
        <dbReference type="SMART" id="SM00822"/>
    </source>
</evidence>
<keyword evidence="2" id="KW-0560">Oxidoreductase</keyword>
<dbReference type="SUPFAM" id="SSF52833">
    <property type="entry name" value="Thioredoxin-like"/>
    <property type="match status" value="1"/>
</dbReference>
<dbReference type="STRING" id="542762.A0A4S4ERI9"/>
<dbReference type="CDD" id="cd02970">
    <property type="entry name" value="PRX_like2"/>
    <property type="match status" value="1"/>
</dbReference>
<dbReference type="GO" id="GO:0005783">
    <property type="term" value="C:endoplasmic reticulum"/>
    <property type="evidence" value="ECO:0007669"/>
    <property type="project" value="TreeGrafter"/>
</dbReference>
<feature type="region of interest" description="Disordered" evidence="3">
    <location>
        <begin position="35"/>
        <end position="58"/>
    </location>
</feature>
<evidence type="ECO:0000256" key="1">
    <source>
        <dbReference type="ARBA" id="ARBA00006484"/>
    </source>
</evidence>
<dbReference type="Pfam" id="PF13911">
    <property type="entry name" value="AhpC-TSA_2"/>
    <property type="match status" value="1"/>
</dbReference>
<dbReference type="InterPro" id="IPR057326">
    <property type="entry name" value="KR_dom"/>
</dbReference>
<dbReference type="InterPro" id="IPR020904">
    <property type="entry name" value="Sc_DH/Rdtase_CS"/>
</dbReference>
<keyword evidence="6" id="KW-1185">Reference proteome</keyword>
<dbReference type="FunFam" id="3.40.30.10:FF:000166">
    <property type="entry name" value="Thioredoxin-like protein AAED1, chloroplastic"/>
    <property type="match status" value="1"/>
</dbReference>
<dbReference type="GO" id="GO:0016491">
    <property type="term" value="F:oxidoreductase activity"/>
    <property type="evidence" value="ECO:0007669"/>
    <property type="project" value="UniProtKB-KW"/>
</dbReference>
<dbReference type="Gene3D" id="3.40.30.10">
    <property type="entry name" value="Glutaredoxin"/>
    <property type="match status" value="1"/>
</dbReference>
<dbReference type="InterPro" id="IPR032801">
    <property type="entry name" value="PXL2A/B/C"/>
</dbReference>
<reference evidence="5 6" key="1">
    <citation type="journal article" date="2018" name="Proc. Natl. Acad. Sci. U.S.A.">
        <title>Draft genome sequence of Camellia sinensis var. sinensis provides insights into the evolution of the tea genome and tea quality.</title>
        <authorList>
            <person name="Wei C."/>
            <person name="Yang H."/>
            <person name="Wang S."/>
            <person name="Zhao J."/>
            <person name="Liu C."/>
            <person name="Gao L."/>
            <person name="Xia E."/>
            <person name="Lu Y."/>
            <person name="Tai Y."/>
            <person name="She G."/>
            <person name="Sun J."/>
            <person name="Cao H."/>
            <person name="Tong W."/>
            <person name="Gao Q."/>
            <person name="Li Y."/>
            <person name="Deng W."/>
            <person name="Jiang X."/>
            <person name="Wang W."/>
            <person name="Chen Q."/>
            <person name="Zhang S."/>
            <person name="Li H."/>
            <person name="Wu J."/>
            <person name="Wang P."/>
            <person name="Li P."/>
            <person name="Shi C."/>
            <person name="Zheng F."/>
            <person name="Jian J."/>
            <person name="Huang B."/>
            <person name="Shan D."/>
            <person name="Shi M."/>
            <person name="Fang C."/>
            <person name="Yue Y."/>
            <person name="Li F."/>
            <person name="Li D."/>
            <person name="Wei S."/>
            <person name="Han B."/>
            <person name="Jiang C."/>
            <person name="Yin Y."/>
            <person name="Xia T."/>
            <person name="Zhang Z."/>
            <person name="Bennetzen J.L."/>
            <person name="Zhao S."/>
            <person name="Wan X."/>
        </authorList>
    </citation>
    <scope>NUCLEOTIDE SEQUENCE [LARGE SCALE GENOMIC DNA]</scope>
    <source>
        <strain evidence="6">cv. Shuchazao</strain>
        <tissue evidence="5">Leaf</tissue>
    </source>
</reference>
<comment type="similarity">
    <text evidence="1">Belongs to the short-chain dehydrogenases/reductases (SDR) family.</text>
</comment>
<dbReference type="EMBL" id="SDRB02002822">
    <property type="protein sequence ID" value="THG18796.1"/>
    <property type="molecule type" value="Genomic_DNA"/>
</dbReference>
<dbReference type="Gene3D" id="3.40.50.720">
    <property type="entry name" value="NAD(P)-binding Rossmann-like Domain"/>
    <property type="match status" value="1"/>
</dbReference>
<dbReference type="SMART" id="SM00822">
    <property type="entry name" value="PKS_KR"/>
    <property type="match status" value="1"/>
</dbReference>
<dbReference type="Pfam" id="PF00106">
    <property type="entry name" value="adh_short"/>
    <property type="match status" value="1"/>
</dbReference>
<evidence type="ECO:0000313" key="6">
    <source>
        <dbReference type="Proteomes" id="UP000306102"/>
    </source>
</evidence>
<feature type="compositionally biased region" description="Polar residues" evidence="3">
    <location>
        <begin position="38"/>
        <end position="58"/>
    </location>
</feature>
<proteinExistence type="inferred from homology"/>
<dbReference type="PANTHER" id="PTHR44169">
    <property type="entry name" value="NADPH-DEPENDENT 1-ACYLDIHYDROXYACETONE PHOSPHATE REDUCTASE"/>
    <property type="match status" value="1"/>
</dbReference>
<accession>A0A4S4ERI9</accession>